<dbReference type="InterPro" id="IPR051459">
    <property type="entry name" value="Cytochrome_c-type_DH"/>
</dbReference>
<dbReference type="SUPFAM" id="SSF46626">
    <property type="entry name" value="Cytochrome c"/>
    <property type="match status" value="3"/>
</dbReference>
<dbReference type="InterPro" id="IPR008168">
    <property type="entry name" value="Cyt_C_IC"/>
</dbReference>
<feature type="binding site" description="axial binding residue" evidence="8">
    <location>
        <position position="326"/>
    </location>
    <ligand>
        <name>heme c</name>
        <dbReference type="ChEBI" id="CHEBI:61717"/>
        <label>3</label>
    </ligand>
    <ligandPart>
        <name>Fe</name>
        <dbReference type="ChEBI" id="CHEBI:18248"/>
    </ligandPart>
</feature>
<dbReference type="GO" id="GO:0005506">
    <property type="term" value="F:iron ion binding"/>
    <property type="evidence" value="ECO:0007669"/>
    <property type="project" value="InterPro"/>
</dbReference>
<comment type="caution">
    <text evidence="11">The sequence shown here is derived from an EMBL/GenBank/DDBJ whole genome shotgun (WGS) entry which is preliminary data.</text>
</comment>
<keyword evidence="12" id="KW-1185">Reference proteome</keyword>
<keyword evidence="4 8" id="KW-0479">Metal-binding</keyword>
<evidence type="ECO:0000313" key="11">
    <source>
        <dbReference type="EMBL" id="MBB5577596.1"/>
    </source>
</evidence>
<dbReference type="Pfam" id="PF00034">
    <property type="entry name" value="Cytochrom_C"/>
    <property type="match status" value="1"/>
</dbReference>
<evidence type="ECO:0000313" key="12">
    <source>
        <dbReference type="Proteomes" id="UP000549882"/>
    </source>
</evidence>
<evidence type="ECO:0000256" key="6">
    <source>
        <dbReference type="ARBA" id="ARBA00023004"/>
    </source>
</evidence>
<keyword evidence="1" id="KW-0813">Transport</keyword>
<organism evidence="11 12">
    <name type="scientific">Rhizobium paranaense</name>
    <dbReference type="NCBI Taxonomy" id="1650438"/>
    <lineage>
        <taxon>Bacteria</taxon>
        <taxon>Pseudomonadati</taxon>
        <taxon>Pseudomonadota</taxon>
        <taxon>Alphaproteobacteria</taxon>
        <taxon>Hyphomicrobiales</taxon>
        <taxon>Rhizobiaceae</taxon>
        <taxon>Rhizobium/Agrobacterium group</taxon>
        <taxon>Rhizobium</taxon>
    </lineage>
</organism>
<feature type="domain" description="Cytochrome c" evidence="10">
    <location>
        <begin position="181"/>
        <end position="291"/>
    </location>
</feature>
<feature type="binding site" description="covalent" evidence="7">
    <location>
        <position position="325"/>
    </location>
    <ligand>
        <name>heme c</name>
        <dbReference type="ChEBI" id="CHEBI:61717"/>
        <label>3</label>
    </ligand>
</feature>
<evidence type="ECO:0000256" key="9">
    <source>
        <dbReference type="SAM" id="SignalP"/>
    </source>
</evidence>
<feature type="binding site" description="covalent" evidence="7">
    <location>
        <position position="196"/>
    </location>
    <ligand>
        <name>heme c</name>
        <dbReference type="ChEBI" id="CHEBI:61717"/>
        <label>2</label>
    </ligand>
</feature>
<name>A0A7W9D546_9HYPH</name>
<gene>
    <name evidence="11" type="ORF">GGD50_006251</name>
</gene>
<dbReference type="PIRSF" id="PIRSF000018">
    <property type="entry name" value="Mb_ADH_cyt_c"/>
    <property type="match status" value="1"/>
</dbReference>
<dbReference type="AlphaFoldDB" id="A0A7W9D546"/>
<comment type="cofactor">
    <cofactor evidence="7">
        <name>heme c</name>
        <dbReference type="ChEBI" id="CHEBI:61717"/>
    </cofactor>
    <text evidence="7">Binds 3 heme c groups covalently per subunit.</text>
</comment>
<dbReference type="Gene3D" id="1.10.760.10">
    <property type="entry name" value="Cytochrome c-like domain"/>
    <property type="match status" value="2"/>
</dbReference>
<feature type="domain" description="Cytochrome c" evidence="10">
    <location>
        <begin position="36"/>
        <end position="139"/>
    </location>
</feature>
<dbReference type="GO" id="GO:0016614">
    <property type="term" value="F:oxidoreductase activity, acting on CH-OH group of donors"/>
    <property type="evidence" value="ECO:0007669"/>
    <property type="project" value="InterPro"/>
</dbReference>
<dbReference type="PRINTS" id="PR00605">
    <property type="entry name" value="CYTCHROMECIC"/>
</dbReference>
<feature type="binding site" description="covalent" evidence="7">
    <location>
        <position position="50"/>
    </location>
    <ligand>
        <name>heme c</name>
        <dbReference type="ChEBI" id="CHEBI:61717"/>
        <label>1</label>
    </ligand>
</feature>
<dbReference type="PANTHER" id="PTHR35008">
    <property type="entry name" value="BLL4482 PROTEIN-RELATED"/>
    <property type="match status" value="1"/>
</dbReference>
<feature type="binding site" description="axial binding residue" evidence="8">
    <location>
        <position position="200"/>
    </location>
    <ligand>
        <name>heme c</name>
        <dbReference type="ChEBI" id="CHEBI:61717"/>
        <label>2</label>
    </ligand>
    <ligandPart>
        <name>Fe</name>
        <dbReference type="ChEBI" id="CHEBI:18248"/>
    </ligandPart>
</feature>
<sequence>MMRRNPIKPALAAASLIALMATLGPASAQSPQASADVVKKGEYLARAGDCVACHTAPEGKVFAGGRAMPTPFGTLYTSNITPDPETGIGRWSADDFYMTMHHGRFPDGGLLYPAMPFGSYTKVTREDSDAIFSYLKAIAPVHQANRPHELDFPYNNRSLILGWRTLFFKEGEFERDPNKSDEWNRGAYLVEGLGHCGMCHTPINALGGSRQSEAFQGGLIPMQDWYAPSLTSNKEAGLGGWSLEEISDLLQKGVSTRGAVYGPMAEVVFNSLQYMTDDDIRAMAVYLKSIAQDEPATPRPSVATSEASLLISLGKTVYDKQCASCHGAAGEGKPPDYPPLAGNQSIQMESAVNGIRMVLNGGYPPATYKNPMPHGMPPFAVNLSDDEVAAVVSYIRTAWGNRGTPVSAADANKLRSAPLQ</sequence>
<dbReference type="EMBL" id="JACHBI010000022">
    <property type="protein sequence ID" value="MBB5577596.1"/>
    <property type="molecule type" value="Genomic_DNA"/>
</dbReference>
<feature type="binding site" description="covalent" evidence="7">
    <location>
        <position position="199"/>
    </location>
    <ligand>
        <name>heme c</name>
        <dbReference type="ChEBI" id="CHEBI:61717"/>
        <label>2</label>
    </ligand>
</feature>
<dbReference type="GO" id="GO:0016020">
    <property type="term" value="C:membrane"/>
    <property type="evidence" value="ECO:0007669"/>
    <property type="project" value="InterPro"/>
</dbReference>
<dbReference type="Proteomes" id="UP000549882">
    <property type="component" value="Unassembled WGS sequence"/>
</dbReference>
<reference evidence="11 12" key="1">
    <citation type="submission" date="2020-08" db="EMBL/GenBank/DDBJ databases">
        <title>Genomic Encyclopedia of Type Strains, Phase IV (KMG-V): Genome sequencing to study the core and pangenomes of soil and plant-associated prokaryotes.</title>
        <authorList>
            <person name="Whitman W."/>
        </authorList>
    </citation>
    <scope>NUCLEOTIDE SEQUENCE [LARGE SCALE GENOMIC DNA]</scope>
    <source>
        <strain evidence="11 12">SEMIA 4064</strain>
    </source>
</reference>
<dbReference type="InterPro" id="IPR036909">
    <property type="entry name" value="Cyt_c-like_dom_sf"/>
</dbReference>
<keyword evidence="3" id="KW-0679">Respiratory chain</keyword>
<dbReference type="PROSITE" id="PS51007">
    <property type="entry name" value="CYTC"/>
    <property type="match status" value="3"/>
</dbReference>
<dbReference type="PANTHER" id="PTHR35008:SF4">
    <property type="entry name" value="BLL4482 PROTEIN"/>
    <property type="match status" value="1"/>
</dbReference>
<feature type="chain" id="PRO_5031418766" evidence="9">
    <location>
        <begin position="29"/>
        <end position="420"/>
    </location>
</feature>
<dbReference type="InterPro" id="IPR009056">
    <property type="entry name" value="Cyt_c-like_dom"/>
</dbReference>
<feature type="domain" description="Cytochrome c" evidence="10">
    <location>
        <begin position="309"/>
        <end position="399"/>
    </location>
</feature>
<dbReference type="GO" id="GO:0009055">
    <property type="term" value="F:electron transfer activity"/>
    <property type="evidence" value="ECO:0007669"/>
    <property type="project" value="InterPro"/>
</dbReference>
<evidence type="ECO:0000256" key="1">
    <source>
        <dbReference type="ARBA" id="ARBA00022448"/>
    </source>
</evidence>
<evidence type="ECO:0000256" key="4">
    <source>
        <dbReference type="ARBA" id="ARBA00022723"/>
    </source>
</evidence>
<feature type="signal peptide" evidence="9">
    <location>
        <begin position="1"/>
        <end position="28"/>
    </location>
</feature>
<evidence type="ECO:0000256" key="3">
    <source>
        <dbReference type="ARBA" id="ARBA00022660"/>
    </source>
</evidence>
<feature type="binding site" description="covalent" evidence="7">
    <location>
        <position position="322"/>
    </location>
    <ligand>
        <name>heme c</name>
        <dbReference type="ChEBI" id="CHEBI:61717"/>
        <label>3</label>
    </ligand>
</feature>
<evidence type="ECO:0000256" key="8">
    <source>
        <dbReference type="PIRSR" id="PIRSR000018-51"/>
    </source>
</evidence>
<evidence type="ECO:0000256" key="2">
    <source>
        <dbReference type="ARBA" id="ARBA00022617"/>
    </source>
</evidence>
<keyword evidence="5" id="KW-0249">Electron transport</keyword>
<evidence type="ECO:0000256" key="5">
    <source>
        <dbReference type="ARBA" id="ARBA00022982"/>
    </source>
</evidence>
<accession>A0A7W9D546</accession>
<keyword evidence="9" id="KW-0732">Signal</keyword>
<evidence type="ECO:0000259" key="10">
    <source>
        <dbReference type="PROSITE" id="PS51007"/>
    </source>
</evidence>
<dbReference type="InterPro" id="IPR014353">
    <property type="entry name" value="Membr-bd_ADH_cyt_c"/>
</dbReference>
<dbReference type="GO" id="GO:0020037">
    <property type="term" value="F:heme binding"/>
    <property type="evidence" value="ECO:0007669"/>
    <property type="project" value="InterPro"/>
</dbReference>
<proteinExistence type="predicted"/>
<keyword evidence="2 7" id="KW-0349">Heme</keyword>
<evidence type="ECO:0000256" key="7">
    <source>
        <dbReference type="PIRSR" id="PIRSR000018-50"/>
    </source>
</evidence>
<keyword evidence="6 8" id="KW-0408">Iron</keyword>
<feature type="binding site" description="covalent" evidence="7">
    <location>
        <position position="53"/>
    </location>
    <ligand>
        <name>heme c</name>
        <dbReference type="ChEBI" id="CHEBI:61717"/>
        <label>1</label>
    </ligand>
</feature>
<feature type="binding site" description="axial binding residue" evidence="8">
    <location>
        <position position="54"/>
    </location>
    <ligand>
        <name>heme c</name>
        <dbReference type="ChEBI" id="CHEBI:61717"/>
        <label>1</label>
    </ligand>
    <ligandPart>
        <name>Fe</name>
        <dbReference type="ChEBI" id="CHEBI:18248"/>
    </ligandPart>
</feature>
<protein>
    <submittedName>
        <fullName evidence="11">Mono/diheme cytochrome c family protein</fullName>
    </submittedName>
</protein>